<sequence length="128" mass="14498">MGNDINVLVVDDEEDMCWALENILKTEGYNIVTTTSGNEAIKLIKKKTIDITFVDIKLPDIDGIELARLIKKEDSQIGIIMISGYYYEDDSDIQKGLHDGTYLTFVGKPFDNVEVRKAAQNVLDLRKR</sequence>
<dbReference type="PROSITE" id="PS50110">
    <property type="entry name" value="RESPONSE_REGULATORY"/>
    <property type="match status" value="1"/>
</dbReference>
<dbReference type="Gene3D" id="3.40.50.2300">
    <property type="match status" value="1"/>
</dbReference>
<dbReference type="InterPro" id="IPR001789">
    <property type="entry name" value="Sig_transdc_resp-reg_receiver"/>
</dbReference>
<reference evidence="4 5" key="1">
    <citation type="submission" date="2016-07" db="EMBL/GenBank/DDBJ databases">
        <title>Draft genome of Scalindua rubra, obtained from a brine-seawater interface in the Red Sea, sheds light on salt adaptation in anammox bacteria.</title>
        <authorList>
            <person name="Speth D.R."/>
            <person name="Lagkouvardos I."/>
            <person name="Wang Y."/>
            <person name="Qian P.-Y."/>
            <person name="Dutilh B.E."/>
            <person name="Jetten M.S."/>
        </authorList>
    </citation>
    <scope>NUCLEOTIDE SEQUENCE [LARGE SCALE GENOMIC DNA]</scope>
    <source>
        <strain evidence="4">BSI-1</strain>
    </source>
</reference>
<dbReference type="EMBL" id="MAYW01000009">
    <property type="protein sequence ID" value="ODS34304.1"/>
    <property type="molecule type" value="Genomic_DNA"/>
</dbReference>
<proteinExistence type="predicted"/>
<name>A0A1E3XHC4_9BACT</name>
<feature type="domain" description="Response regulatory" evidence="3">
    <location>
        <begin position="6"/>
        <end position="123"/>
    </location>
</feature>
<dbReference type="GO" id="GO:0000160">
    <property type="term" value="P:phosphorelay signal transduction system"/>
    <property type="evidence" value="ECO:0007669"/>
    <property type="project" value="InterPro"/>
</dbReference>
<dbReference type="InterPro" id="IPR011006">
    <property type="entry name" value="CheY-like_superfamily"/>
</dbReference>
<dbReference type="Proteomes" id="UP000094056">
    <property type="component" value="Unassembled WGS sequence"/>
</dbReference>
<dbReference type="Pfam" id="PF00072">
    <property type="entry name" value="Response_reg"/>
    <property type="match status" value="1"/>
</dbReference>
<keyword evidence="1 2" id="KW-0597">Phosphoprotein</keyword>
<evidence type="ECO:0000313" key="4">
    <source>
        <dbReference type="EMBL" id="ODS34304.1"/>
    </source>
</evidence>
<dbReference type="SUPFAM" id="SSF52172">
    <property type="entry name" value="CheY-like"/>
    <property type="match status" value="1"/>
</dbReference>
<evidence type="ECO:0000313" key="5">
    <source>
        <dbReference type="Proteomes" id="UP000094056"/>
    </source>
</evidence>
<dbReference type="SMART" id="SM00448">
    <property type="entry name" value="REC"/>
    <property type="match status" value="1"/>
</dbReference>
<accession>A0A1E3XHC4</accession>
<feature type="modified residue" description="4-aspartylphosphate" evidence="2">
    <location>
        <position position="55"/>
    </location>
</feature>
<dbReference type="PANTHER" id="PTHR44591">
    <property type="entry name" value="STRESS RESPONSE REGULATOR PROTEIN 1"/>
    <property type="match status" value="1"/>
</dbReference>
<evidence type="ECO:0000259" key="3">
    <source>
        <dbReference type="PROSITE" id="PS50110"/>
    </source>
</evidence>
<dbReference type="PANTHER" id="PTHR44591:SF3">
    <property type="entry name" value="RESPONSE REGULATORY DOMAIN-CONTAINING PROTEIN"/>
    <property type="match status" value="1"/>
</dbReference>
<evidence type="ECO:0000256" key="2">
    <source>
        <dbReference type="PROSITE-ProRule" id="PRU00169"/>
    </source>
</evidence>
<protein>
    <submittedName>
        <fullName evidence="4">Response regulator receiver protein</fullName>
    </submittedName>
</protein>
<organism evidence="4 5">
    <name type="scientific">Candidatus Scalindua rubra</name>
    <dbReference type="NCBI Taxonomy" id="1872076"/>
    <lineage>
        <taxon>Bacteria</taxon>
        <taxon>Pseudomonadati</taxon>
        <taxon>Planctomycetota</taxon>
        <taxon>Candidatus Brocadiia</taxon>
        <taxon>Candidatus Brocadiales</taxon>
        <taxon>Candidatus Scalinduaceae</taxon>
        <taxon>Candidatus Scalindua</taxon>
    </lineage>
</organism>
<dbReference type="AlphaFoldDB" id="A0A1E3XHC4"/>
<comment type="caution">
    <text evidence="4">The sequence shown here is derived from an EMBL/GenBank/DDBJ whole genome shotgun (WGS) entry which is preliminary data.</text>
</comment>
<evidence type="ECO:0000256" key="1">
    <source>
        <dbReference type="ARBA" id="ARBA00022553"/>
    </source>
</evidence>
<gene>
    <name evidence="4" type="ORF">SCARUB_00563</name>
</gene>
<dbReference type="InterPro" id="IPR050595">
    <property type="entry name" value="Bact_response_regulator"/>
</dbReference>